<evidence type="ECO:0000256" key="2">
    <source>
        <dbReference type="SAM" id="MobiDB-lite"/>
    </source>
</evidence>
<dbReference type="PANTHER" id="PTHR33392:SF6">
    <property type="entry name" value="POLYISOPRENYL-TEICHOIC ACID--PEPTIDOGLYCAN TEICHOIC ACID TRANSFERASE TAGU"/>
    <property type="match status" value="1"/>
</dbReference>
<protein>
    <submittedName>
        <fullName evidence="4">LCP family protein</fullName>
    </submittedName>
</protein>
<evidence type="ECO:0000256" key="1">
    <source>
        <dbReference type="ARBA" id="ARBA00006068"/>
    </source>
</evidence>
<dbReference type="EMBL" id="JACRSZ010000007">
    <property type="protein sequence ID" value="MBC8573118.1"/>
    <property type="molecule type" value="Genomic_DNA"/>
</dbReference>
<feature type="region of interest" description="Disordered" evidence="2">
    <location>
        <begin position="63"/>
        <end position="91"/>
    </location>
</feature>
<organism evidence="4 5">
    <name type="scientific">Jingyaoa shaoxingensis</name>
    <dbReference type="NCBI Taxonomy" id="2763671"/>
    <lineage>
        <taxon>Bacteria</taxon>
        <taxon>Bacillati</taxon>
        <taxon>Bacillota</taxon>
        <taxon>Clostridia</taxon>
        <taxon>Lachnospirales</taxon>
        <taxon>Lachnospiraceae</taxon>
        <taxon>Jingyaoa</taxon>
    </lineage>
</organism>
<dbReference type="InterPro" id="IPR004474">
    <property type="entry name" value="LytR_CpsA_psr"/>
</dbReference>
<evidence type="ECO:0000259" key="3">
    <source>
        <dbReference type="Pfam" id="PF03816"/>
    </source>
</evidence>
<accession>A0ABR7NBL2</accession>
<name>A0ABR7NBL2_9FIRM</name>
<feature type="compositionally biased region" description="Acidic residues" evidence="2">
    <location>
        <begin position="432"/>
        <end position="450"/>
    </location>
</feature>
<feature type="region of interest" description="Disordered" evidence="2">
    <location>
        <begin position="431"/>
        <end position="450"/>
    </location>
</feature>
<dbReference type="PANTHER" id="PTHR33392">
    <property type="entry name" value="POLYISOPRENYL-TEICHOIC ACID--PEPTIDOGLYCAN TEICHOIC ACID TRANSFERASE TAGU"/>
    <property type="match status" value="1"/>
</dbReference>
<reference evidence="4 5" key="1">
    <citation type="submission" date="2020-08" db="EMBL/GenBank/DDBJ databases">
        <title>Genome public.</title>
        <authorList>
            <person name="Liu C."/>
            <person name="Sun Q."/>
        </authorList>
    </citation>
    <scope>NUCLEOTIDE SEQUENCE [LARGE SCALE GENOMIC DNA]</scope>
    <source>
        <strain evidence="4 5">NSJ-46</strain>
    </source>
</reference>
<sequence length="450" mass="50111">MKKKNGKGNKRKIAGIICLVLVVLFAGTLVSAYSIFKVRFYDRSNYVKRGTYMASRLTERKGVEGEKNRSEAATQAVSAKTDVSEATATDKNSISVNSATKNADVDSAEKTDIFDTATLTIHQRHQVETGIPETESERKTLAARSGSTVQKTTESEKSNMLVKMAQQFFSKKDTYNILLLGVDRRDESWEGNSDVILLVTVNKEKKTVYLTSFLRDLYADIPGVGVRKLNAACANGGPELTVQTLEDNYQVEIDNYAMVDFNAMIDVVDALGGVDLEIDEDERVTANDYITCMCEDNGDDPEDYYIEKAGLVHLNGYQAVGYARNRYTGKGSDFGRTQRQRNVLTAIAEKAQDGDYASLSDTMEDVMPYITHDITEMQMIGLMMQLGSWLDYDIQQQHIPYDGEYTSQDEILVPTDMNATVEKLTSILYGDGEIETETESESETETEAVQ</sequence>
<comment type="caution">
    <text evidence="4">The sequence shown here is derived from an EMBL/GenBank/DDBJ whole genome shotgun (WGS) entry which is preliminary data.</text>
</comment>
<dbReference type="Pfam" id="PF03816">
    <property type="entry name" value="LytR_cpsA_psr"/>
    <property type="match status" value="1"/>
</dbReference>
<gene>
    <name evidence="4" type="ORF">H8716_08485</name>
</gene>
<dbReference type="InterPro" id="IPR050922">
    <property type="entry name" value="LytR/CpsA/Psr_CW_biosynth"/>
</dbReference>
<comment type="similarity">
    <text evidence="1">Belongs to the LytR/CpsA/Psr (LCP) family.</text>
</comment>
<dbReference type="Proteomes" id="UP000657421">
    <property type="component" value="Unassembled WGS sequence"/>
</dbReference>
<dbReference type="NCBIfam" id="TIGR00350">
    <property type="entry name" value="lytR_cpsA_psr"/>
    <property type="match status" value="1"/>
</dbReference>
<feature type="domain" description="Cell envelope-related transcriptional attenuator" evidence="3">
    <location>
        <begin position="192"/>
        <end position="352"/>
    </location>
</feature>
<dbReference type="RefSeq" id="WP_249308144.1">
    <property type="nucleotide sequence ID" value="NZ_JACRSZ010000007.1"/>
</dbReference>
<evidence type="ECO:0000313" key="5">
    <source>
        <dbReference type="Proteomes" id="UP000657421"/>
    </source>
</evidence>
<evidence type="ECO:0000313" key="4">
    <source>
        <dbReference type="EMBL" id="MBC8573118.1"/>
    </source>
</evidence>
<dbReference type="Gene3D" id="3.40.630.190">
    <property type="entry name" value="LCP protein"/>
    <property type="match status" value="1"/>
</dbReference>
<proteinExistence type="inferred from homology"/>
<keyword evidence="5" id="KW-1185">Reference proteome</keyword>